<dbReference type="InterPro" id="IPR007862">
    <property type="entry name" value="Adenylate_kinase_lid-dom"/>
</dbReference>
<dbReference type="NCBIfam" id="NF001381">
    <property type="entry name" value="PRK00279.1-3"/>
    <property type="match status" value="1"/>
</dbReference>
<dbReference type="GO" id="GO:0005737">
    <property type="term" value="C:cytoplasm"/>
    <property type="evidence" value="ECO:0007669"/>
    <property type="project" value="UniProtKB-SubCell"/>
</dbReference>
<dbReference type="InterPro" id="IPR033690">
    <property type="entry name" value="Adenylat_kinase_CS"/>
</dbReference>
<evidence type="ECO:0000256" key="7">
    <source>
        <dbReference type="RuleBase" id="RU003331"/>
    </source>
</evidence>
<dbReference type="Gene3D" id="3.40.50.300">
    <property type="entry name" value="P-loop containing nucleotide triphosphate hydrolases"/>
    <property type="match status" value="1"/>
</dbReference>
<feature type="region of interest" description="NMP" evidence="5">
    <location>
        <begin position="54"/>
        <end position="83"/>
    </location>
</feature>
<dbReference type="UniPathway" id="UPA00588">
    <property type="reaction ID" value="UER00649"/>
</dbReference>
<evidence type="ECO:0000313" key="9">
    <source>
        <dbReference type="EMBL" id="ADW69957.1"/>
    </source>
</evidence>
<comment type="domain">
    <text evidence="5">Consists of three domains, a large central CORE domain and two small peripheral domains, NMPbind and LID, which undergo movements during catalysis. The LID domain closes over the site of phosphoryl transfer upon ATP binding. Assembling and dissambling the active center during each catalytic cycle provides an effective means to prevent ATP hydrolysis. Some bacteria have evolved a zinc-coordinating structure that stabilizes the LID domain.</text>
</comment>
<protein>
    <recommendedName>
        <fullName evidence="5 7">Adenylate kinase</fullName>
        <shortName evidence="5">AK</shortName>
        <ecNumber evidence="5 7">2.7.4.3</ecNumber>
    </recommendedName>
    <alternativeName>
        <fullName evidence="5">ATP-AMP transphosphorylase</fullName>
    </alternativeName>
    <alternativeName>
        <fullName evidence="5">ATP:AMP phosphotransferase</fullName>
    </alternativeName>
    <alternativeName>
        <fullName evidence="5">Adenylate monophosphate kinase</fullName>
    </alternativeName>
</protein>
<feature type="binding site" evidence="5">
    <location>
        <position position="200"/>
    </location>
    <ligand>
        <name>AMP</name>
        <dbReference type="ChEBI" id="CHEBI:456215"/>
    </ligand>
</feature>
<feature type="binding site" evidence="5">
    <location>
        <position position="159"/>
    </location>
    <ligand>
        <name>Zn(2+)</name>
        <dbReference type="ChEBI" id="CHEBI:29105"/>
        <note>structural</note>
    </ligand>
</feature>
<keyword evidence="5" id="KW-0963">Cytoplasm</keyword>
<feature type="binding site" evidence="5">
    <location>
        <begin position="165"/>
        <end position="166"/>
    </location>
    <ligand>
        <name>ATP</name>
        <dbReference type="ChEBI" id="CHEBI:30616"/>
    </ligand>
</feature>
<feature type="binding site" evidence="5">
    <location>
        <position position="228"/>
    </location>
    <ligand>
        <name>ATP</name>
        <dbReference type="ChEBI" id="CHEBI:30616"/>
    </ligand>
</feature>
<dbReference type="Proteomes" id="UP000000343">
    <property type="component" value="Chromosome"/>
</dbReference>
<dbReference type="InterPro" id="IPR027417">
    <property type="entry name" value="P-loop_NTPase"/>
</dbReference>
<accession>E8WZ42</accession>
<dbReference type="RefSeq" id="WP_013581272.1">
    <property type="nucleotide sequence ID" value="NC_015064.1"/>
</dbReference>
<comment type="pathway">
    <text evidence="5">Purine metabolism; AMP biosynthesis via salvage pathway; AMP from ADP: step 1/1.</text>
</comment>
<dbReference type="PROSITE" id="PS00113">
    <property type="entry name" value="ADENYLATE_KINASE"/>
    <property type="match status" value="1"/>
</dbReference>
<feature type="binding site" evidence="5">
    <location>
        <position position="189"/>
    </location>
    <ligand>
        <name>AMP</name>
        <dbReference type="ChEBI" id="CHEBI:456215"/>
    </ligand>
</feature>
<dbReference type="InterPro" id="IPR000850">
    <property type="entry name" value="Adenylat/UMP-CMP_kin"/>
</dbReference>
<evidence type="ECO:0000256" key="1">
    <source>
        <dbReference type="ARBA" id="ARBA00022679"/>
    </source>
</evidence>
<feature type="binding site" evidence="5">
    <location>
        <begin position="109"/>
        <end position="112"/>
    </location>
    <ligand>
        <name>AMP</name>
        <dbReference type="ChEBI" id="CHEBI:456215"/>
    </ligand>
</feature>
<dbReference type="InterPro" id="IPR006259">
    <property type="entry name" value="Adenyl_kin_sub"/>
</dbReference>
<evidence type="ECO:0000313" key="10">
    <source>
        <dbReference type="Proteomes" id="UP000000343"/>
    </source>
</evidence>
<reference evidence="10" key="1">
    <citation type="submission" date="2011-01" db="EMBL/GenBank/DDBJ databases">
        <title>Complete sequence of chromosome of Acidobacterium sp. MP5ACTX9.</title>
        <authorList>
            <consortium name="US DOE Joint Genome Institute"/>
            <person name="Lucas S."/>
            <person name="Copeland A."/>
            <person name="Lapidus A."/>
            <person name="Cheng J.-F."/>
            <person name="Goodwin L."/>
            <person name="Pitluck S."/>
            <person name="Teshima H."/>
            <person name="Detter J.C."/>
            <person name="Han C."/>
            <person name="Tapia R."/>
            <person name="Land M."/>
            <person name="Hauser L."/>
            <person name="Kyrpides N."/>
            <person name="Ivanova N."/>
            <person name="Ovchinnikova G."/>
            <person name="Pagani I."/>
            <person name="Rawat S.R."/>
            <person name="Mannisto M."/>
            <person name="Haggblom M.M."/>
            <person name="Woyke T."/>
        </authorList>
    </citation>
    <scope>NUCLEOTIDE SEQUENCE [LARGE SCALE GENOMIC DNA]</scope>
    <source>
        <strain evidence="10">MP5ACTX9</strain>
    </source>
</reference>
<dbReference type="PaxDb" id="1198114-AciX9_2934"/>
<feature type="domain" description="Adenylate kinase active site lid" evidence="8">
    <location>
        <begin position="156"/>
        <end position="191"/>
    </location>
</feature>
<comment type="function">
    <text evidence="5">Catalyzes the reversible transfer of the terminal phosphate group between ATP and AMP. Plays an important role in cellular energy homeostasis and in adenine nucleotide metabolism.</text>
</comment>
<feature type="binding site" evidence="5">
    <location>
        <position position="182"/>
    </location>
    <ligand>
        <name>Zn(2+)</name>
        <dbReference type="ChEBI" id="CHEBI:29105"/>
        <note>structural</note>
    </ligand>
</feature>
<comment type="similarity">
    <text evidence="5 6">Belongs to the adenylate kinase family.</text>
</comment>
<keyword evidence="5 7" id="KW-0067">ATP-binding</keyword>
<evidence type="ECO:0000256" key="2">
    <source>
        <dbReference type="ARBA" id="ARBA00022727"/>
    </source>
</evidence>
<keyword evidence="2 5" id="KW-0545">Nucleotide biosynthesis</keyword>
<dbReference type="GO" id="GO:0004017">
    <property type="term" value="F:AMP kinase activity"/>
    <property type="evidence" value="ECO:0007669"/>
    <property type="project" value="UniProtKB-UniRule"/>
</dbReference>
<dbReference type="STRING" id="1198114.AciX9_2934"/>
<proteinExistence type="inferred from homology"/>
<comment type="catalytic activity">
    <reaction evidence="5 7">
        <text>AMP + ATP = 2 ADP</text>
        <dbReference type="Rhea" id="RHEA:12973"/>
        <dbReference type="ChEBI" id="CHEBI:30616"/>
        <dbReference type="ChEBI" id="CHEBI:456215"/>
        <dbReference type="ChEBI" id="CHEBI:456216"/>
        <dbReference type="EC" id="2.7.4.3"/>
    </reaction>
</comment>
<feature type="binding site" evidence="5">
    <location>
        <position position="116"/>
    </location>
    <ligand>
        <name>AMP</name>
        <dbReference type="ChEBI" id="CHEBI:456215"/>
    </ligand>
</feature>
<feature type="binding site" evidence="5">
    <location>
        <position position="156"/>
    </location>
    <ligand>
        <name>ATP</name>
        <dbReference type="ChEBI" id="CHEBI:30616"/>
    </ligand>
</feature>
<keyword evidence="10" id="KW-1185">Reference proteome</keyword>
<keyword evidence="1 5" id="KW-0808">Transferase</keyword>
<feature type="region of interest" description="LID" evidence="5">
    <location>
        <begin position="155"/>
        <end position="192"/>
    </location>
</feature>
<evidence type="ECO:0000256" key="6">
    <source>
        <dbReference type="RuleBase" id="RU003330"/>
    </source>
</evidence>
<dbReference type="eggNOG" id="COG0563">
    <property type="taxonomic scope" value="Bacteria"/>
</dbReference>
<dbReference type="Pfam" id="PF05191">
    <property type="entry name" value="ADK_lid"/>
    <property type="match status" value="1"/>
</dbReference>
<feature type="binding site" evidence="5">
    <location>
        <position position="179"/>
    </location>
    <ligand>
        <name>Zn(2+)</name>
        <dbReference type="ChEBI" id="CHEBI:29105"/>
        <note>structural</note>
    </ligand>
</feature>
<dbReference type="NCBIfam" id="TIGR01351">
    <property type="entry name" value="adk"/>
    <property type="match status" value="1"/>
</dbReference>
<feature type="binding site" evidence="5">
    <location>
        <begin position="81"/>
        <end position="83"/>
    </location>
    <ligand>
        <name>AMP</name>
        <dbReference type="ChEBI" id="CHEBI:456215"/>
    </ligand>
</feature>
<dbReference type="FunFam" id="3.40.50.300:FF:000106">
    <property type="entry name" value="Adenylate kinase mitochondrial"/>
    <property type="match status" value="1"/>
</dbReference>
<feature type="binding site" evidence="5">
    <location>
        <position position="60"/>
    </location>
    <ligand>
        <name>AMP</name>
        <dbReference type="ChEBI" id="CHEBI:456215"/>
    </ligand>
</feature>
<dbReference type="AlphaFoldDB" id="E8WZ42"/>
<feature type="binding site" evidence="5">
    <location>
        <position position="162"/>
    </location>
    <ligand>
        <name>Zn(2+)</name>
        <dbReference type="ChEBI" id="CHEBI:29105"/>
        <note>structural</note>
    </ligand>
</feature>
<dbReference type="HOGENOM" id="CLU_032354_1_2_0"/>
<dbReference type="PRINTS" id="PR00094">
    <property type="entry name" value="ADENYLTKNASE"/>
</dbReference>
<gene>
    <name evidence="5" type="primary">adk</name>
    <name evidence="9" type="ordered locus">AciX9_2934</name>
</gene>
<dbReference type="CDD" id="cd01428">
    <property type="entry name" value="ADK"/>
    <property type="match status" value="1"/>
</dbReference>
<evidence type="ECO:0000256" key="5">
    <source>
        <dbReference type="HAMAP-Rule" id="MF_00235"/>
    </source>
</evidence>
<dbReference type="PANTHER" id="PTHR23359">
    <property type="entry name" value="NUCLEOTIDE KINASE"/>
    <property type="match status" value="1"/>
</dbReference>
<sequence length="250" mass="27206">MASVSETVDLDSTSKAQVEDGFQPGPVLLLGAPGVGKGTQAKILMGKFGIPQISTGDILRDHRARHTQLGLAADELMSKGQLVPDDLVNQMVEVRLAGTDCATGYILDGYPRTLAQANALDSFLQSDAGEPENATPVVAISIMVDQEGLLKRITGRRLCAQCKHIYNIYSNPPKVAGICDTDGSVLEQRKDDTEEIFEERMREFHTLTAPVIPHYRAQGRFLEINGDRSVGEVTESIEEALRMLRARVTG</sequence>
<comment type="subunit">
    <text evidence="5 7">Monomer.</text>
</comment>
<dbReference type="SUPFAM" id="SSF52540">
    <property type="entry name" value="P-loop containing nucleoside triphosphate hydrolases"/>
    <property type="match status" value="1"/>
</dbReference>
<name>E8WZ42_GRATM</name>
<keyword evidence="5" id="KW-0479">Metal-binding</keyword>
<evidence type="ECO:0000256" key="3">
    <source>
        <dbReference type="ARBA" id="ARBA00022741"/>
    </source>
</evidence>
<feature type="binding site" evidence="5">
    <location>
        <begin position="34"/>
        <end position="39"/>
    </location>
    <ligand>
        <name>ATP</name>
        <dbReference type="ChEBI" id="CHEBI:30616"/>
    </ligand>
</feature>
<dbReference type="EMBL" id="CP002480">
    <property type="protein sequence ID" value="ADW69957.1"/>
    <property type="molecule type" value="Genomic_DNA"/>
</dbReference>
<evidence type="ECO:0000256" key="4">
    <source>
        <dbReference type="ARBA" id="ARBA00022777"/>
    </source>
</evidence>
<keyword evidence="3 5" id="KW-0547">Nucleotide-binding</keyword>
<organism evidence="10">
    <name type="scientific">Granulicella tundricola (strain ATCC BAA-1859 / DSM 23138 / MP5ACTX9)</name>
    <dbReference type="NCBI Taxonomy" id="1198114"/>
    <lineage>
        <taxon>Bacteria</taxon>
        <taxon>Pseudomonadati</taxon>
        <taxon>Acidobacteriota</taxon>
        <taxon>Terriglobia</taxon>
        <taxon>Terriglobales</taxon>
        <taxon>Acidobacteriaceae</taxon>
        <taxon>Granulicella</taxon>
    </lineage>
</organism>
<dbReference type="KEGG" id="acm:AciX9_2934"/>
<feature type="binding site" evidence="5">
    <location>
        <position position="55"/>
    </location>
    <ligand>
        <name>AMP</name>
        <dbReference type="ChEBI" id="CHEBI:456215"/>
    </ligand>
</feature>
<dbReference type="Pfam" id="PF00406">
    <property type="entry name" value="ADK"/>
    <property type="match status" value="1"/>
</dbReference>
<dbReference type="GO" id="GO:0005524">
    <property type="term" value="F:ATP binding"/>
    <property type="evidence" value="ECO:0007669"/>
    <property type="project" value="UniProtKB-UniRule"/>
</dbReference>
<evidence type="ECO:0000259" key="8">
    <source>
        <dbReference type="Pfam" id="PF05191"/>
    </source>
</evidence>
<keyword evidence="5" id="KW-0862">Zinc</keyword>
<dbReference type="GO" id="GO:0044209">
    <property type="term" value="P:AMP salvage"/>
    <property type="evidence" value="ECO:0007669"/>
    <property type="project" value="UniProtKB-UniRule"/>
</dbReference>
<comment type="subcellular location">
    <subcellularLocation>
        <location evidence="5 7">Cytoplasm</location>
    </subcellularLocation>
</comment>
<dbReference type="EC" id="2.7.4.3" evidence="5 7"/>
<dbReference type="GO" id="GO:0008270">
    <property type="term" value="F:zinc ion binding"/>
    <property type="evidence" value="ECO:0007669"/>
    <property type="project" value="UniProtKB-UniRule"/>
</dbReference>
<keyword evidence="4 5" id="KW-0418">Kinase</keyword>
<dbReference type="HAMAP" id="MF_00235">
    <property type="entry name" value="Adenylate_kinase_Adk"/>
    <property type="match status" value="1"/>
</dbReference>